<dbReference type="Proteomes" id="UP000290189">
    <property type="component" value="Unassembled WGS sequence"/>
</dbReference>
<dbReference type="EMBL" id="CDSF01000057">
    <property type="protein sequence ID" value="CEO96315.1"/>
    <property type="molecule type" value="Genomic_DNA"/>
</dbReference>
<sequence length="193" mass="20925">MTVLPTTNPVGGHQGARKSRIIRWGIVSGCVLLIFVGLGIGIYLAYDAAAKRGHEAEGSLKKVTELLPRGGATPPLKQIQEFLVKYKKWLDTHRNGKLPMTAAHNNRITEKREAIDKRLLAGVTAEVVQAIESNDVDRLKNARGVAVDIGNVALDEANTDTDKLLLRIDTAMRSMESPSPKPRTGKVPQAAST</sequence>
<organism evidence="3 5">
    <name type="scientific">Plasmodiophora brassicae</name>
    <name type="common">Clubroot disease agent</name>
    <dbReference type="NCBI Taxonomy" id="37360"/>
    <lineage>
        <taxon>Eukaryota</taxon>
        <taxon>Sar</taxon>
        <taxon>Rhizaria</taxon>
        <taxon>Endomyxa</taxon>
        <taxon>Phytomyxea</taxon>
        <taxon>Plasmodiophorida</taxon>
        <taxon>Plasmodiophoridae</taxon>
        <taxon>Plasmodiophora</taxon>
    </lineage>
</organism>
<proteinExistence type="predicted"/>
<accession>A0A0G4IMI4</accession>
<evidence type="ECO:0000313" key="5">
    <source>
        <dbReference type="Proteomes" id="UP000039324"/>
    </source>
</evidence>
<name>A0A0G4IMI4_PLABS</name>
<keyword evidence="4" id="KW-0496">Mitochondrion</keyword>
<evidence type="ECO:0000313" key="6">
    <source>
        <dbReference type="Proteomes" id="UP000290189"/>
    </source>
</evidence>
<reference evidence="4 6" key="2">
    <citation type="submission" date="2018-03" db="EMBL/GenBank/DDBJ databases">
        <authorList>
            <person name="Fogelqvist J."/>
        </authorList>
    </citation>
    <scope>NUCLEOTIDE SEQUENCE [LARGE SCALE GENOMIC DNA]</scope>
</reference>
<feature type="region of interest" description="Disordered" evidence="1">
    <location>
        <begin position="172"/>
        <end position="193"/>
    </location>
</feature>
<geneLocation type="mitochondrion" evidence="4"/>
<gene>
    <name evidence="3" type="ORF">PBRA_004986</name>
    <name evidence="4" type="ORF">PLBR_LOCUS6469</name>
</gene>
<dbReference type="EMBL" id="OVEO01000011">
    <property type="protein sequence ID" value="SPQ99254.1"/>
    <property type="molecule type" value="Genomic_DNA"/>
</dbReference>
<evidence type="ECO:0000313" key="3">
    <source>
        <dbReference type="EMBL" id="CEO96315.1"/>
    </source>
</evidence>
<evidence type="ECO:0000256" key="1">
    <source>
        <dbReference type="SAM" id="MobiDB-lite"/>
    </source>
</evidence>
<evidence type="ECO:0000256" key="2">
    <source>
        <dbReference type="SAM" id="Phobius"/>
    </source>
</evidence>
<keyword evidence="2" id="KW-0472">Membrane</keyword>
<dbReference type="Proteomes" id="UP000039324">
    <property type="component" value="Unassembled WGS sequence"/>
</dbReference>
<keyword evidence="2" id="KW-1133">Transmembrane helix</keyword>
<keyword evidence="2" id="KW-0812">Transmembrane</keyword>
<feature type="transmembrane region" description="Helical" evidence="2">
    <location>
        <begin position="21"/>
        <end position="46"/>
    </location>
</feature>
<protein>
    <submittedName>
        <fullName evidence="3">Uncharacterized protein</fullName>
    </submittedName>
</protein>
<evidence type="ECO:0000313" key="4">
    <source>
        <dbReference type="EMBL" id="SPQ99254.1"/>
    </source>
</evidence>
<reference evidence="3 5" key="1">
    <citation type="submission" date="2015-02" db="EMBL/GenBank/DDBJ databases">
        <authorList>
            <person name="Chooi Y.-H."/>
        </authorList>
    </citation>
    <scope>NUCLEOTIDE SEQUENCE [LARGE SCALE GENOMIC DNA]</scope>
    <source>
        <strain evidence="3">E3</strain>
    </source>
</reference>
<dbReference type="AlphaFoldDB" id="A0A0G4IMI4"/>
<keyword evidence="5" id="KW-1185">Reference proteome</keyword>